<dbReference type="RefSeq" id="WP_326834620.1">
    <property type="nucleotide sequence ID" value="NZ_CP142149.1"/>
</dbReference>
<evidence type="ECO:0000313" key="5">
    <source>
        <dbReference type="Proteomes" id="UP001330812"/>
    </source>
</evidence>
<evidence type="ECO:0000256" key="1">
    <source>
        <dbReference type="SAM" id="MobiDB-lite"/>
    </source>
</evidence>
<feature type="region of interest" description="Disordered" evidence="1">
    <location>
        <begin position="1"/>
        <end position="24"/>
    </location>
</feature>
<keyword evidence="2" id="KW-0472">Membrane</keyword>
<reference evidence="4 5" key="1">
    <citation type="journal article" date="2015" name="Int. J. Syst. Evol. Microbiol.">
        <title>Amycolatopsis rhabdoformis sp. nov., an actinomycete isolated from a tropical forest soil.</title>
        <authorList>
            <person name="Souza W.R."/>
            <person name="Silva R.E."/>
            <person name="Goodfellow M."/>
            <person name="Busarakam K."/>
            <person name="Figueiro F.S."/>
            <person name="Ferreira D."/>
            <person name="Rodrigues-Filho E."/>
            <person name="Moraes L.A.B."/>
            <person name="Zucchi T.D."/>
        </authorList>
    </citation>
    <scope>NUCLEOTIDE SEQUENCE [LARGE SCALE GENOMIC DNA]</scope>
    <source>
        <strain evidence="4 5">NCIMB 14900</strain>
    </source>
</reference>
<dbReference type="EMBL" id="CP142149">
    <property type="protein sequence ID" value="WSE31813.1"/>
    <property type="molecule type" value="Genomic_DNA"/>
</dbReference>
<proteinExistence type="predicted"/>
<keyword evidence="2" id="KW-0812">Transmembrane</keyword>
<feature type="transmembrane region" description="Helical" evidence="2">
    <location>
        <begin position="78"/>
        <end position="98"/>
    </location>
</feature>
<gene>
    <name evidence="4" type="ORF">VSH64_06790</name>
</gene>
<name>A0ABZ1ICF2_9PSEU</name>
<evidence type="ECO:0000256" key="2">
    <source>
        <dbReference type="SAM" id="Phobius"/>
    </source>
</evidence>
<feature type="transmembrane region" description="Helical" evidence="2">
    <location>
        <begin position="34"/>
        <end position="58"/>
    </location>
</feature>
<dbReference type="InterPro" id="IPR055568">
    <property type="entry name" value="DUF7144"/>
</dbReference>
<dbReference type="Pfam" id="PF23636">
    <property type="entry name" value="DUF7144"/>
    <property type="match status" value="1"/>
</dbReference>
<feature type="transmembrane region" description="Helical" evidence="2">
    <location>
        <begin position="105"/>
        <end position="121"/>
    </location>
</feature>
<evidence type="ECO:0000259" key="3">
    <source>
        <dbReference type="Pfam" id="PF23636"/>
    </source>
</evidence>
<feature type="transmembrane region" description="Helical" evidence="2">
    <location>
        <begin position="127"/>
        <end position="147"/>
    </location>
</feature>
<protein>
    <recommendedName>
        <fullName evidence="3">DUF7144 domain-containing protein</fullName>
    </recommendedName>
</protein>
<dbReference type="Proteomes" id="UP001330812">
    <property type="component" value="Chromosome"/>
</dbReference>
<keyword evidence="2" id="KW-1133">Transmembrane helix</keyword>
<evidence type="ECO:0000313" key="4">
    <source>
        <dbReference type="EMBL" id="WSE31813.1"/>
    </source>
</evidence>
<feature type="compositionally biased region" description="Low complexity" evidence="1">
    <location>
        <begin position="8"/>
        <end position="24"/>
    </location>
</feature>
<organism evidence="4 5">
    <name type="scientific">Amycolatopsis rhabdoformis</name>
    <dbReference type="NCBI Taxonomy" id="1448059"/>
    <lineage>
        <taxon>Bacteria</taxon>
        <taxon>Bacillati</taxon>
        <taxon>Actinomycetota</taxon>
        <taxon>Actinomycetes</taxon>
        <taxon>Pseudonocardiales</taxon>
        <taxon>Pseudonocardiaceae</taxon>
        <taxon>Amycolatopsis</taxon>
    </lineage>
</organism>
<keyword evidence="5" id="KW-1185">Reference proteome</keyword>
<sequence>MSDHAVRPAEPAASSNPAGAPPAEFGEESGWARWIFFGATMMLLLGAFTLVEGLTALLDPGYYAVTAHGTILFNLTGWGWVHLVLGCAAVLTGMGLFARASWARIPGVVIAGLSALAHLTFLPSAPFWALVVLTLDVLVIWALVAHASDALRPRRR</sequence>
<feature type="domain" description="DUF7144" evidence="3">
    <location>
        <begin position="34"/>
        <end position="147"/>
    </location>
</feature>
<accession>A0ABZ1ICF2</accession>